<name>A0AA40HPK9_CNENI</name>
<feature type="region of interest" description="Disordered" evidence="1">
    <location>
        <begin position="378"/>
        <end position="462"/>
    </location>
</feature>
<protein>
    <recommendedName>
        <fullName evidence="4">Homeobox domain-containing protein</fullName>
    </recommendedName>
</protein>
<keyword evidence="3" id="KW-1185">Reference proteome</keyword>
<dbReference type="CDD" id="cd00086">
    <property type="entry name" value="homeodomain"/>
    <property type="match status" value="1"/>
</dbReference>
<dbReference type="PANTHER" id="PTHR47060:SF1">
    <property type="entry name" value="HOMEOBOX PROTEIN NOBOX"/>
    <property type="match status" value="1"/>
</dbReference>
<feature type="compositionally biased region" description="Pro residues" evidence="1">
    <location>
        <begin position="406"/>
        <end position="430"/>
    </location>
</feature>
<evidence type="ECO:0000313" key="3">
    <source>
        <dbReference type="Proteomes" id="UP001177744"/>
    </source>
</evidence>
<dbReference type="PANTHER" id="PTHR47060">
    <property type="entry name" value="HOMEOBOX PROTEIN NOBOX"/>
    <property type="match status" value="1"/>
</dbReference>
<dbReference type="GO" id="GO:0000978">
    <property type="term" value="F:RNA polymerase II cis-regulatory region sequence-specific DNA binding"/>
    <property type="evidence" value="ECO:0007669"/>
    <property type="project" value="TreeGrafter"/>
</dbReference>
<feature type="compositionally biased region" description="Gly residues" evidence="1">
    <location>
        <begin position="1"/>
        <end position="13"/>
    </location>
</feature>
<dbReference type="InterPro" id="IPR001356">
    <property type="entry name" value="HD"/>
</dbReference>
<feature type="region of interest" description="Disordered" evidence="1">
    <location>
        <begin position="119"/>
        <end position="246"/>
    </location>
</feature>
<feature type="region of interest" description="Disordered" evidence="1">
    <location>
        <begin position="659"/>
        <end position="718"/>
    </location>
</feature>
<feature type="region of interest" description="Disordered" evidence="1">
    <location>
        <begin position="1"/>
        <end position="64"/>
    </location>
</feature>
<evidence type="ECO:0000256" key="1">
    <source>
        <dbReference type="SAM" id="MobiDB-lite"/>
    </source>
</evidence>
<gene>
    <name evidence="2" type="ORF">QTO34_004612</name>
</gene>
<sequence length="718" mass="76494">MASPGGGLRGAGSGSPAPVRAPHTCPPREASLGRACAARRPHRGVPPWNPPRSPARNRGVSQGPWSCIDSSEQWLIYLDPHNSQVRKVCLELFCCGQIQASAPTRNQFRCWLPTGPEGGGKPLAAGSGKEGAPRSPAPATQDGPRGEPPRSGAASGEKTPPQAPDSRGACQPPGSVRKDRTLVPARPQPPGDGCSVARREAKAGKRSFSPGSGKQKKSAALGPVSVSPPRVTNSAPDTNNPVPCGSGRGPCHLANLLSTLAQNSQNTDQKKPLEVTCQVRKKTRTLYRSDHWRAGKDIPSAEYPDSVKRPEIAQTVGVTPSACRSRGWAGRAAGEFQLGLWTAVWCEHSAQAGVHCSWAVFLPVWFQNRRAKWRKVEKLNGKKDKDSPAGPAPASGQDSSAAELPPAVPMDPEPAAFPPEPPLDTLPEPPMLLTSDQTLAPTQQSEGAQRVAVTPPLFSPPPVRRANLPFPLGPVHTPQPMPLLMDTLGSDSSHRDGSCGSWGTSVTPPPTCSYLEELEPQDYQLSNQPGLFQVPQAPQTQLFQQPQPQFSYLHPFPFSTPSALTPRCQKTLSSHRLTAPVGAPRRATSQHPRQGRFCCSRLLGAWSRLIASVFFDPTGTVPWNDPCLPELPFPGPFCPQALGHPSGGEGYFSDLFPAPYAHPVSRQPSPGPSRLPDGARPGAGPLPSTAPSEQPMATVEQHLAPKEAREEDKNSHGP</sequence>
<feature type="compositionally biased region" description="Polar residues" evidence="1">
    <location>
        <begin position="230"/>
        <end position="241"/>
    </location>
</feature>
<evidence type="ECO:0008006" key="4">
    <source>
        <dbReference type="Google" id="ProtNLM"/>
    </source>
</evidence>
<comment type="caution">
    <text evidence="2">The sequence shown here is derived from an EMBL/GenBank/DDBJ whole genome shotgun (WGS) entry which is preliminary data.</text>
</comment>
<feature type="compositionally biased region" description="Basic and acidic residues" evidence="1">
    <location>
        <begin position="703"/>
        <end position="718"/>
    </location>
</feature>
<feature type="compositionally biased region" description="Polar residues" evidence="1">
    <location>
        <begin position="435"/>
        <end position="447"/>
    </location>
</feature>
<feature type="compositionally biased region" description="Basic and acidic residues" evidence="1">
    <location>
        <begin position="378"/>
        <end position="387"/>
    </location>
</feature>
<dbReference type="InterPro" id="IPR042988">
    <property type="entry name" value="NOBOX"/>
</dbReference>
<reference evidence="2" key="1">
    <citation type="submission" date="2023-06" db="EMBL/GenBank/DDBJ databases">
        <title>Reference genome for the Northern bat (Eptesicus nilssonii), a most northern bat species.</title>
        <authorList>
            <person name="Laine V.N."/>
            <person name="Pulliainen A.T."/>
            <person name="Lilley T.M."/>
        </authorList>
    </citation>
    <scope>NUCLEOTIDE SEQUENCE</scope>
    <source>
        <strain evidence="2">BLF_Eptnil</strain>
        <tissue evidence="2">Kidney</tissue>
    </source>
</reference>
<dbReference type="GO" id="GO:0000981">
    <property type="term" value="F:DNA-binding transcription factor activity, RNA polymerase II-specific"/>
    <property type="evidence" value="ECO:0007669"/>
    <property type="project" value="TreeGrafter"/>
</dbReference>
<organism evidence="2 3">
    <name type="scientific">Cnephaeus nilssonii</name>
    <name type="common">Northern bat</name>
    <name type="synonym">Eptesicus nilssonii</name>
    <dbReference type="NCBI Taxonomy" id="3371016"/>
    <lineage>
        <taxon>Eukaryota</taxon>
        <taxon>Metazoa</taxon>
        <taxon>Chordata</taxon>
        <taxon>Craniata</taxon>
        <taxon>Vertebrata</taxon>
        <taxon>Euteleostomi</taxon>
        <taxon>Mammalia</taxon>
        <taxon>Eutheria</taxon>
        <taxon>Laurasiatheria</taxon>
        <taxon>Chiroptera</taxon>
        <taxon>Yangochiroptera</taxon>
        <taxon>Vespertilionidae</taxon>
        <taxon>Cnephaeus</taxon>
    </lineage>
</organism>
<dbReference type="AlphaFoldDB" id="A0AA40HPK9"/>
<dbReference type="EMBL" id="JAULJE010000014">
    <property type="protein sequence ID" value="KAK1335036.1"/>
    <property type="molecule type" value="Genomic_DNA"/>
</dbReference>
<dbReference type="Gene3D" id="1.10.10.60">
    <property type="entry name" value="Homeodomain-like"/>
    <property type="match status" value="1"/>
</dbReference>
<accession>A0AA40HPK9</accession>
<proteinExistence type="predicted"/>
<evidence type="ECO:0000313" key="2">
    <source>
        <dbReference type="EMBL" id="KAK1335036.1"/>
    </source>
</evidence>
<dbReference type="Proteomes" id="UP001177744">
    <property type="component" value="Unassembled WGS sequence"/>
</dbReference>